<dbReference type="STRING" id="1555112.LIP_0724"/>
<dbReference type="OrthoDB" id="163373at2"/>
<reference evidence="2" key="1">
    <citation type="submission" date="2015-07" db="EMBL/GenBank/DDBJ databases">
        <title>Complete genome sequence and phylogenetic analysis of Limnochorda pilosa.</title>
        <authorList>
            <person name="Watanabe M."/>
            <person name="Kojima H."/>
            <person name="Fukui M."/>
        </authorList>
    </citation>
    <scope>NUCLEOTIDE SEQUENCE [LARGE SCALE GENOMIC DNA]</scope>
    <source>
        <strain evidence="2">HC45</strain>
    </source>
</reference>
<protein>
    <recommendedName>
        <fullName evidence="3">Cytidylate kinase-like family protein</fullName>
    </recommendedName>
</protein>
<dbReference type="Gene3D" id="3.40.91.30">
    <property type="match status" value="1"/>
</dbReference>
<evidence type="ECO:0000313" key="1">
    <source>
        <dbReference type="EMBL" id="BAS26581.1"/>
    </source>
</evidence>
<dbReference type="Gene3D" id="3.40.50.300">
    <property type="entry name" value="P-loop containing nucleotide triphosphate hydrolases"/>
    <property type="match status" value="1"/>
</dbReference>
<dbReference type="RefSeq" id="WP_068134358.1">
    <property type="nucleotide sequence ID" value="NZ_AP014924.1"/>
</dbReference>
<proteinExistence type="predicted"/>
<accession>A0A0K2SHI7</accession>
<sequence>MIRIVTVSREMGARGERIAARLAQRLNLQLWDGHRLAAELREGGHPPHLASLAIERSPGLVQGVTAPREAYREAARNVLLQRAGKGLLLLGTGGNQLLRDVPGSAHLRLVASWPERVAQAMEDLSQQDRGQVEEILRQSDRRRAAYVRYLYASDWADPSQYGLTLRTDGMDLKDLLDLCVAAVRLLTARERPPRAPAQEPAHDEVSTAGVQRRPHIFAHPSEEAFARFLDFYRIRWEYEPRTFPLEVDQEGNVREAFTPDFYLQDLDLYVELTTMKQSLVNRKNQKLRKLREKYPGIQVKLLYARDFRYLQSKYAG</sequence>
<dbReference type="AlphaFoldDB" id="A0A0K2SHI7"/>
<organism evidence="1 2">
    <name type="scientific">Limnochorda pilosa</name>
    <dbReference type="NCBI Taxonomy" id="1555112"/>
    <lineage>
        <taxon>Bacteria</taxon>
        <taxon>Bacillati</taxon>
        <taxon>Bacillota</taxon>
        <taxon>Limnochordia</taxon>
        <taxon>Limnochordales</taxon>
        <taxon>Limnochordaceae</taxon>
        <taxon>Limnochorda</taxon>
    </lineage>
</organism>
<reference evidence="2" key="2">
    <citation type="journal article" date="2016" name="Int. J. Syst. Evol. Microbiol.">
        <title>Complete genome sequence and cell structure of Limnochorda pilosa, a Gram-negative spore-former within the phylum Firmicutes.</title>
        <authorList>
            <person name="Watanabe M."/>
            <person name="Kojima H."/>
            <person name="Fukui M."/>
        </authorList>
    </citation>
    <scope>NUCLEOTIDE SEQUENCE [LARGE SCALE GENOMIC DNA]</scope>
    <source>
        <strain evidence="2">HC45</strain>
    </source>
</reference>
<name>A0A0K2SHI7_LIMPI</name>
<keyword evidence="2" id="KW-1185">Reference proteome</keyword>
<dbReference type="EMBL" id="AP014924">
    <property type="protein sequence ID" value="BAS26581.1"/>
    <property type="molecule type" value="Genomic_DNA"/>
</dbReference>
<dbReference type="KEGG" id="lpil:LIP_0724"/>
<dbReference type="Proteomes" id="UP000065807">
    <property type="component" value="Chromosome"/>
</dbReference>
<evidence type="ECO:0008006" key="3">
    <source>
        <dbReference type="Google" id="ProtNLM"/>
    </source>
</evidence>
<gene>
    <name evidence="1" type="ORF">LIP_0724</name>
</gene>
<dbReference type="Pfam" id="PF13189">
    <property type="entry name" value="Cytidylate_kin2"/>
    <property type="match status" value="1"/>
</dbReference>
<evidence type="ECO:0000313" key="2">
    <source>
        <dbReference type="Proteomes" id="UP000065807"/>
    </source>
</evidence>
<dbReference type="InterPro" id="IPR027417">
    <property type="entry name" value="P-loop_NTPase"/>
</dbReference>